<dbReference type="Proteomes" id="UP000239649">
    <property type="component" value="Unassembled WGS sequence"/>
</dbReference>
<evidence type="ECO:0000313" key="9">
    <source>
        <dbReference type="EMBL" id="PSC68171.1"/>
    </source>
</evidence>
<feature type="transmembrane region" description="Helical" evidence="7">
    <location>
        <begin position="478"/>
        <end position="499"/>
    </location>
</feature>
<keyword evidence="6 7" id="KW-0472">Membrane</keyword>
<feature type="transmembrane region" description="Helical" evidence="7">
    <location>
        <begin position="566"/>
        <end position="592"/>
    </location>
</feature>
<evidence type="ECO:0000256" key="3">
    <source>
        <dbReference type="ARBA" id="ARBA00022592"/>
    </source>
</evidence>
<dbReference type="PANTHER" id="PTHR11101">
    <property type="entry name" value="PHOSPHATE TRANSPORTER"/>
    <property type="match status" value="1"/>
</dbReference>
<evidence type="ECO:0000256" key="8">
    <source>
        <dbReference type="SAM" id="MobiDB-lite"/>
    </source>
</evidence>
<dbReference type="InterPro" id="IPR001204">
    <property type="entry name" value="Phos_transporter"/>
</dbReference>
<dbReference type="PANTHER" id="PTHR11101:SF96">
    <property type="entry name" value="PHOSPHATE TRANSPORTER"/>
    <property type="match status" value="1"/>
</dbReference>
<comment type="function">
    <text evidence="7">Sodium-phosphate symporter.</text>
</comment>
<keyword evidence="5 7" id="KW-1133">Transmembrane helix</keyword>
<dbReference type="EMBL" id="LHPF02000041">
    <property type="protein sequence ID" value="PSC68171.1"/>
    <property type="molecule type" value="Genomic_DNA"/>
</dbReference>
<feature type="compositionally biased region" description="Low complexity" evidence="8">
    <location>
        <begin position="339"/>
        <end position="348"/>
    </location>
</feature>
<evidence type="ECO:0000313" key="10">
    <source>
        <dbReference type="Proteomes" id="UP000239649"/>
    </source>
</evidence>
<comment type="caution">
    <text evidence="9">The sequence shown here is derived from an EMBL/GenBank/DDBJ whole genome shotgun (WGS) entry which is preliminary data.</text>
</comment>
<keyword evidence="10" id="KW-1185">Reference proteome</keyword>
<organism evidence="9 10">
    <name type="scientific">Micractinium conductrix</name>
    <dbReference type="NCBI Taxonomy" id="554055"/>
    <lineage>
        <taxon>Eukaryota</taxon>
        <taxon>Viridiplantae</taxon>
        <taxon>Chlorophyta</taxon>
        <taxon>core chlorophytes</taxon>
        <taxon>Trebouxiophyceae</taxon>
        <taxon>Chlorellales</taxon>
        <taxon>Chlorellaceae</taxon>
        <taxon>Chlorella clade</taxon>
        <taxon>Micractinium</taxon>
    </lineage>
</organism>
<dbReference type="GO" id="GO:0016020">
    <property type="term" value="C:membrane"/>
    <property type="evidence" value="ECO:0007669"/>
    <property type="project" value="UniProtKB-SubCell"/>
</dbReference>
<feature type="transmembrane region" description="Helical" evidence="7">
    <location>
        <begin position="6"/>
        <end position="26"/>
    </location>
</feature>
<gene>
    <name evidence="9" type="ORF">C2E20_8213</name>
</gene>
<proteinExistence type="inferred from homology"/>
<sequence>MVYSEITWIFVVATFGAVFVAYGIGANDVANSFGTSVGAGALSMKQALLVATICEFGGAVLMGSGVTDTIRNQIADVDAFEEKPDVFAYGMLCAMMASGTWLILATYWEIPVSTTHSIVGAVVGMTMVAAGPDAVHWSEKTSSFPFLGGVSSIALSWLFSPLLTGGLALGLFLALRTLVLRSPHAYQRAYYVLPFFVFMTFFMISMFIIQQGGARFEWDHTPLGTAAWISAVVGAVTTAAAVAVQWLLIRKRVAEDLKSEEVAAAAHAAAAAAAAAAEMEQAGQPQIEGCADELIGDVLGGQDPLSFGFSVYYSEADSLSNKPSSIALGGVPSLSTGGFTLGGSPTAARGGGGPGGPGGARPGAAAHALGDEEPHSRRSRTPAALHKFRESRLWSVLTHGANFDIHEVVDTDEKIASIHYHSERFDWKAESVFKYLQVFTAMANSFAHGSNDVANAVGPYAAIYFVWQHSSVQMSSEVPIWILAVGGAGLVLGLATYGYKIMRILGVKMTRLSNSRGFVIEISAATIVFIGSRFGLPISTTHCLVGAVAGIGLLEGRKGFNWVLMLRFFVGWVVTLVLAGLTSALFTAQGIYAPNNNSASRREYMADYLEASTAAISAALAGSGVPGTWEASAALNASLAALASPLLNIVPGAQLQQQALIDIANATTWVAGSTQPQPFG</sequence>
<evidence type="ECO:0000256" key="1">
    <source>
        <dbReference type="ARBA" id="ARBA00004141"/>
    </source>
</evidence>
<keyword evidence="4 7" id="KW-0812">Transmembrane</keyword>
<reference evidence="9 10" key="1">
    <citation type="journal article" date="2018" name="Plant J.">
        <title>Genome sequences of Chlorella sorokiniana UTEX 1602 and Micractinium conductrix SAG 241.80: implications to maltose excretion by a green alga.</title>
        <authorList>
            <person name="Arriola M.B."/>
            <person name="Velmurugan N."/>
            <person name="Zhang Y."/>
            <person name="Plunkett M.H."/>
            <person name="Hondzo H."/>
            <person name="Barney B.M."/>
        </authorList>
    </citation>
    <scope>NUCLEOTIDE SEQUENCE [LARGE SCALE GENOMIC DNA]</scope>
    <source>
        <strain evidence="9 10">SAG 241.80</strain>
    </source>
</reference>
<dbReference type="GO" id="GO:0035435">
    <property type="term" value="P:phosphate ion transmembrane transport"/>
    <property type="evidence" value="ECO:0007669"/>
    <property type="project" value="TreeGrafter"/>
</dbReference>
<dbReference type="AlphaFoldDB" id="A0A2P6V258"/>
<feature type="compositionally biased region" description="Gly residues" evidence="8">
    <location>
        <begin position="349"/>
        <end position="361"/>
    </location>
</feature>
<feature type="transmembrane region" description="Helical" evidence="7">
    <location>
        <begin position="534"/>
        <end position="554"/>
    </location>
</feature>
<evidence type="ECO:0000256" key="6">
    <source>
        <dbReference type="ARBA" id="ARBA00023136"/>
    </source>
</evidence>
<accession>A0A2P6V258</accession>
<evidence type="ECO:0000256" key="5">
    <source>
        <dbReference type="ARBA" id="ARBA00022989"/>
    </source>
</evidence>
<dbReference type="GO" id="GO:0005315">
    <property type="term" value="F:phosphate transmembrane transporter activity"/>
    <property type="evidence" value="ECO:0007669"/>
    <property type="project" value="InterPro"/>
</dbReference>
<feature type="transmembrane region" description="Helical" evidence="7">
    <location>
        <begin position="229"/>
        <end position="249"/>
    </location>
</feature>
<feature type="transmembrane region" description="Helical" evidence="7">
    <location>
        <begin position="157"/>
        <end position="178"/>
    </location>
</feature>
<name>A0A2P6V258_9CHLO</name>
<dbReference type="Pfam" id="PF01384">
    <property type="entry name" value="PHO4"/>
    <property type="match status" value="1"/>
</dbReference>
<comment type="similarity">
    <text evidence="7">Belongs to the inorganic phosphate transporter (PiT) (TC 2.A.20) family.</text>
</comment>
<keyword evidence="3 7" id="KW-0592">Phosphate transport</keyword>
<feature type="transmembrane region" description="Helical" evidence="7">
    <location>
        <begin position="190"/>
        <end position="209"/>
    </location>
</feature>
<evidence type="ECO:0000256" key="4">
    <source>
        <dbReference type="ARBA" id="ARBA00022692"/>
    </source>
</evidence>
<protein>
    <recommendedName>
        <fullName evidence="7">Phosphate transporter</fullName>
    </recommendedName>
</protein>
<feature type="transmembrane region" description="Helical" evidence="7">
    <location>
        <begin position="86"/>
        <end position="106"/>
    </location>
</feature>
<feature type="transmembrane region" description="Helical" evidence="7">
    <location>
        <begin position="47"/>
        <end position="66"/>
    </location>
</feature>
<evidence type="ECO:0000256" key="2">
    <source>
        <dbReference type="ARBA" id="ARBA00022448"/>
    </source>
</evidence>
<evidence type="ECO:0000256" key="7">
    <source>
        <dbReference type="RuleBase" id="RU363058"/>
    </source>
</evidence>
<keyword evidence="2 7" id="KW-0813">Transport</keyword>
<dbReference type="OrthoDB" id="260807at2759"/>
<comment type="subcellular location">
    <subcellularLocation>
        <location evidence="1 7">Membrane</location>
        <topology evidence="1 7">Multi-pass membrane protein</topology>
    </subcellularLocation>
</comment>
<feature type="region of interest" description="Disordered" evidence="8">
    <location>
        <begin position="339"/>
        <end position="381"/>
    </location>
</feature>